<evidence type="ECO:0000256" key="1">
    <source>
        <dbReference type="SAM" id="Coils"/>
    </source>
</evidence>
<evidence type="ECO:0000313" key="4">
    <source>
        <dbReference type="EMBL" id="ETO26376.1"/>
    </source>
</evidence>
<keyword evidence="3" id="KW-0812">Transmembrane</keyword>
<feature type="region of interest" description="Disordered" evidence="2">
    <location>
        <begin position="1"/>
        <end position="21"/>
    </location>
</feature>
<feature type="coiled-coil region" evidence="1">
    <location>
        <begin position="267"/>
        <end position="476"/>
    </location>
</feature>
<proteinExistence type="predicted"/>
<comment type="caution">
    <text evidence="4">The sequence shown here is derived from an EMBL/GenBank/DDBJ whole genome shotgun (WGS) entry which is preliminary data.</text>
</comment>
<feature type="coiled-coil region" evidence="1">
    <location>
        <begin position="62"/>
        <end position="127"/>
    </location>
</feature>
<keyword evidence="3" id="KW-1133">Transmembrane helix</keyword>
<reference evidence="4 5" key="1">
    <citation type="journal article" date="2013" name="Curr. Biol.">
        <title>The Genome of the Foraminiferan Reticulomyxa filosa.</title>
        <authorList>
            <person name="Glockner G."/>
            <person name="Hulsmann N."/>
            <person name="Schleicher M."/>
            <person name="Noegel A.A."/>
            <person name="Eichinger L."/>
            <person name="Gallinger C."/>
            <person name="Pawlowski J."/>
            <person name="Sierra R."/>
            <person name="Euteneuer U."/>
            <person name="Pillet L."/>
            <person name="Moustafa A."/>
            <person name="Platzer M."/>
            <person name="Groth M."/>
            <person name="Szafranski K."/>
            <person name="Schliwa M."/>
        </authorList>
    </citation>
    <scope>NUCLEOTIDE SEQUENCE [LARGE SCALE GENOMIC DNA]</scope>
</reference>
<feature type="transmembrane region" description="Helical" evidence="3">
    <location>
        <begin position="157"/>
        <end position="189"/>
    </location>
</feature>
<feature type="compositionally biased region" description="Polar residues" evidence="2">
    <location>
        <begin position="1"/>
        <end position="20"/>
    </location>
</feature>
<accession>X6NKA2</accession>
<protein>
    <submittedName>
        <fullName evidence="4">Viral A-type inclusion protein</fullName>
    </submittedName>
</protein>
<organism evidence="4 5">
    <name type="scientific">Reticulomyxa filosa</name>
    <dbReference type="NCBI Taxonomy" id="46433"/>
    <lineage>
        <taxon>Eukaryota</taxon>
        <taxon>Sar</taxon>
        <taxon>Rhizaria</taxon>
        <taxon>Retaria</taxon>
        <taxon>Foraminifera</taxon>
        <taxon>Monothalamids</taxon>
        <taxon>Reticulomyxidae</taxon>
        <taxon>Reticulomyxa</taxon>
    </lineage>
</organism>
<keyword evidence="1" id="KW-0175">Coiled coil</keyword>
<dbReference type="AlphaFoldDB" id="X6NKA2"/>
<name>X6NKA2_RETFI</name>
<sequence length="589" mass="68888">MSFSSPRLSQPSDASKITTTRSKDTLYALAEQMDLEQTTHRKVTEEQHNYFDFTIKSPRKELDKIKYQLDQTKADLETEKNLRKKQEKESEELLRKEAEHKIKIESYQQLEQKTNTLTIKLKEEIHKLLEEKYLEKNKLMQKNAEIDALNSKKKNRVFGVICLEACVIQILLFFPVFLVTFCCGCFVAAELQLLKKNEREQSVKISDLSLELSQNKAFNTNIYLRMKKYLNLITANADIGNFKHDILLLENEKIRLRDQLMDMSVKNTSLTNSLHNKEIELENYKTRTQVEIETIEKQLHESKVEAQAEKEDLQKLFRESEESRNTQLFELQSKLLKTENELEGLKCMLHFCFYFLLKHETIQFIRREKKGLEGEMVKYANKCEELEKKLDEIEVANATKTNKIQKINAEMSMKNKELQLIKVDNLELSGKCEKLQREKNELLRKVEAQDLAKEQLHSLVHQLQNLTSENALLKNKFLKLVSKPDESTTFTHRSNEVVFGQHSCDGLQMSLDELQKWRKSLSAGDGKKKYSQHDNDKGTRPFCHYLDKCRGNSECTSKHLKQDITSWIDQLTLNANAPSHRCCSRLQHL</sequence>
<evidence type="ECO:0000313" key="5">
    <source>
        <dbReference type="Proteomes" id="UP000023152"/>
    </source>
</evidence>
<evidence type="ECO:0000256" key="3">
    <source>
        <dbReference type="SAM" id="Phobius"/>
    </source>
</evidence>
<gene>
    <name evidence="4" type="ORF">RFI_10762</name>
</gene>
<evidence type="ECO:0000256" key="2">
    <source>
        <dbReference type="SAM" id="MobiDB-lite"/>
    </source>
</evidence>
<keyword evidence="5" id="KW-1185">Reference proteome</keyword>
<dbReference type="EMBL" id="ASPP01007905">
    <property type="protein sequence ID" value="ETO26376.1"/>
    <property type="molecule type" value="Genomic_DNA"/>
</dbReference>
<dbReference type="Proteomes" id="UP000023152">
    <property type="component" value="Unassembled WGS sequence"/>
</dbReference>
<keyword evidence="3" id="KW-0472">Membrane</keyword>